<evidence type="ECO:0000313" key="2">
    <source>
        <dbReference type="Proteomes" id="UP001464891"/>
    </source>
</evidence>
<sequence>MSQWRSLPLRILPHHLTRQRQQWAQGKDPIVLTHRNHELGCIVPLVMLENFPLNEFIVLPLCGLASWMLQGEHVQIWLESSVDFIRLTYNGQEVAALVHPQSAAWLPTLALAPSPEELLSWRRQLLGGGDRHI</sequence>
<dbReference type="EMBL" id="JAMPKM010000015">
    <property type="protein sequence ID" value="MEP0819493.1"/>
    <property type="molecule type" value="Genomic_DNA"/>
</dbReference>
<accession>A0ABV0JCH1</accession>
<gene>
    <name evidence="1" type="ORF">NC998_20550</name>
</gene>
<reference evidence="1 2" key="1">
    <citation type="submission" date="2022-04" db="EMBL/GenBank/DDBJ databases">
        <title>Positive selection, recombination, and allopatry shape intraspecific diversity of widespread and dominant cyanobacteria.</title>
        <authorList>
            <person name="Wei J."/>
            <person name="Shu W."/>
            <person name="Hu C."/>
        </authorList>
    </citation>
    <scope>NUCLEOTIDE SEQUENCE [LARGE SCALE GENOMIC DNA]</scope>
    <source>
        <strain evidence="1 2">GB2-A4</strain>
    </source>
</reference>
<name>A0ABV0JCH1_9CYAN</name>
<evidence type="ECO:0000313" key="1">
    <source>
        <dbReference type="EMBL" id="MEP0819493.1"/>
    </source>
</evidence>
<organism evidence="1 2">
    <name type="scientific">Trichocoleus desertorum GB2-A4</name>
    <dbReference type="NCBI Taxonomy" id="2933944"/>
    <lineage>
        <taxon>Bacteria</taxon>
        <taxon>Bacillati</taxon>
        <taxon>Cyanobacteriota</taxon>
        <taxon>Cyanophyceae</taxon>
        <taxon>Leptolyngbyales</taxon>
        <taxon>Trichocoleusaceae</taxon>
        <taxon>Trichocoleus</taxon>
    </lineage>
</organism>
<dbReference type="Proteomes" id="UP001464891">
    <property type="component" value="Unassembled WGS sequence"/>
</dbReference>
<keyword evidence="2" id="KW-1185">Reference proteome</keyword>
<protein>
    <submittedName>
        <fullName evidence="1">Uncharacterized protein</fullName>
    </submittedName>
</protein>
<comment type="caution">
    <text evidence="1">The sequence shown here is derived from an EMBL/GenBank/DDBJ whole genome shotgun (WGS) entry which is preliminary data.</text>
</comment>
<dbReference type="RefSeq" id="WP_190440341.1">
    <property type="nucleotide sequence ID" value="NZ_JAMPKM010000015.1"/>
</dbReference>
<proteinExistence type="predicted"/>